<dbReference type="Gene3D" id="3.40.50.2300">
    <property type="match status" value="1"/>
</dbReference>
<dbReference type="PANTHER" id="PTHR37299:SF1">
    <property type="entry name" value="STAGE 0 SPORULATION PROTEIN A HOMOLOG"/>
    <property type="match status" value="1"/>
</dbReference>
<dbReference type="SMART" id="SM00850">
    <property type="entry name" value="LytTR"/>
    <property type="match status" value="1"/>
</dbReference>
<dbReference type="PROSITE" id="PS50930">
    <property type="entry name" value="HTH_LYTTR"/>
    <property type="match status" value="1"/>
</dbReference>
<dbReference type="InterPro" id="IPR007492">
    <property type="entry name" value="LytTR_DNA-bd_dom"/>
</dbReference>
<dbReference type="Proteomes" id="UP000613030">
    <property type="component" value="Unassembled WGS sequence"/>
</dbReference>
<comment type="caution">
    <text evidence="4">The sequence shown here is derived from an EMBL/GenBank/DDBJ whole genome shotgun (WGS) entry which is preliminary data.</text>
</comment>
<dbReference type="Pfam" id="PF04397">
    <property type="entry name" value="LytTR"/>
    <property type="match status" value="1"/>
</dbReference>
<feature type="modified residue" description="4-aspartylphosphate" evidence="1">
    <location>
        <position position="57"/>
    </location>
</feature>
<feature type="domain" description="HTH LytTR-type" evidence="3">
    <location>
        <begin position="145"/>
        <end position="243"/>
    </location>
</feature>
<proteinExistence type="predicted"/>
<dbReference type="SUPFAM" id="SSF52172">
    <property type="entry name" value="CheY-like"/>
    <property type="match status" value="1"/>
</dbReference>
<dbReference type="InterPro" id="IPR046947">
    <property type="entry name" value="LytR-like"/>
</dbReference>
<evidence type="ECO:0000259" key="2">
    <source>
        <dbReference type="PROSITE" id="PS50110"/>
    </source>
</evidence>
<protein>
    <submittedName>
        <fullName evidence="4">Response regulator transcription factor</fullName>
    </submittedName>
</protein>
<dbReference type="PROSITE" id="PS50110">
    <property type="entry name" value="RESPONSE_REGULATORY"/>
    <property type="match status" value="1"/>
</dbReference>
<dbReference type="PANTHER" id="PTHR37299">
    <property type="entry name" value="TRANSCRIPTIONAL REGULATOR-RELATED"/>
    <property type="match status" value="1"/>
</dbReference>
<evidence type="ECO:0000256" key="1">
    <source>
        <dbReference type="PROSITE-ProRule" id="PRU00169"/>
    </source>
</evidence>
<name>A0ABS1L0D0_9BACT</name>
<accession>A0ABS1L0D0</accession>
<dbReference type="RefSeq" id="WP_202014021.1">
    <property type="nucleotide sequence ID" value="NZ_JAERRB010000010.1"/>
</dbReference>
<keyword evidence="5" id="KW-1185">Reference proteome</keyword>
<dbReference type="EMBL" id="JAERRB010000010">
    <property type="protein sequence ID" value="MBL0744367.1"/>
    <property type="molecule type" value="Genomic_DNA"/>
</dbReference>
<organism evidence="4 5">
    <name type="scientific">Chryseolinea lacunae</name>
    <dbReference type="NCBI Taxonomy" id="2801331"/>
    <lineage>
        <taxon>Bacteria</taxon>
        <taxon>Pseudomonadati</taxon>
        <taxon>Bacteroidota</taxon>
        <taxon>Cytophagia</taxon>
        <taxon>Cytophagales</taxon>
        <taxon>Fulvivirgaceae</taxon>
        <taxon>Chryseolinea</taxon>
    </lineage>
</organism>
<dbReference type="Gene3D" id="2.40.50.1020">
    <property type="entry name" value="LytTr DNA-binding domain"/>
    <property type="match status" value="1"/>
</dbReference>
<dbReference type="InterPro" id="IPR011006">
    <property type="entry name" value="CheY-like_superfamily"/>
</dbReference>
<reference evidence="4 5" key="1">
    <citation type="submission" date="2021-01" db="EMBL/GenBank/DDBJ databases">
        <title>Chryseolinea sp. Jin1 Genome sequencing and assembly.</title>
        <authorList>
            <person name="Kim I."/>
        </authorList>
    </citation>
    <scope>NUCLEOTIDE SEQUENCE [LARGE SCALE GENOMIC DNA]</scope>
    <source>
        <strain evidence="4 5">Jin1</strain>
    </source>
</reference>
<dbReference type="SMART" id="SM00448">
    <property type="entry name" value="REC"/>
    <property type="match status" value="1"/>
</dbReference>
<evidence type="ECO:0000313" key="5">
    <source>
        <dbReference type="Proteomes" id="UP000613030"/>
    </source>
</evidence>
<dbReference type="InterPro" id="IPR001789">
    <property type="entry name" value="Sig_transdc_resp-reg_receiver"/>
</dbReference>
<gene>
    <name evidence="4" type="ORF">JI741_24250</name>
</gene>
<sequence length="244" mass="28110">MTLKIQTIIVEDEPLAREGLLSYVREIGFLEIKATCEDALEANKVLGSTPVDLMFLDIQMPKITGIEFLKSIKEPPMAIMTTAYPNFALQGYELDVVDYLVKPFPFERFLKSVNKARDFFELKQKGRSVGSGPTEPREKTDEDYFFVKVDYRYEKIHYKDVMYVEGMENYVVIHTAAQQYMTLLRMKNLEEILQAPAFLRIHKSYIVAVRAISAIDGNEVVVGNKRLPISRDKKAEILERLIKN</sequence>
<dbReference type="Pfam" id="PF00072">
    <property type="entry name" value="Response_reg"/>
    <property type="match status" value="1"/>
</dbReference>
<evidence type="ECO:0000313" key="4">
    <source>
        <dbReference type="EMBL" id="MBL0744367.1"/>
    </source>
</evidence>
<keyword evidence="1" id="KW-0597">Phosphoprotein</keyword>
<evidence type="ECO:0000259" key="3">
    <source>
        <dbReference type="PROSITE" id="PS50930"/>
    </source>
</evidence>
<feature type="domain" description="Response regulatory" evidence="2">
    <location>
        <begin position="6"/>
        <end position="117"/>
    </location>
</feature>